<feature type="domain" description="Glycosyl transferase family 1" evidence="2">
    <location>
        <begin position="191"/>
        <end position="332"/>
    </location>
</feature>
<keyword evidence="5" id="KW-1185">Reference proteome</keyword>
<dbReference type="RefSeq" id="WP_379978509.1">
    <property type="nucleotide sequence ID" value="NZ_JBHSFV010000005.1"/>
</dbReference>
<accession>A0ABV9HXU3</accession>
<comment type="caution">
    <text evidence="4">The sequence shown here is derived from an EMBL/GenBank/DDBJ whole genome shotgun (WGS) entry which is preliminary data.</text>
</comment>
<dbReference type="PANTHER" id="PTHR46401">
    <property type="entry name" value="GLYCOSYLTRANSFERASE WBBK-RELATED"/>
    <property type="match status" value="1"/>
</dbReference>
<keyword evidence="1" id="KW-0808">Transferase</keyword>
<dbReference type="Pfam" id="PF00534">
    <property type="entry name" value="Glycos_transf_1"/>
    <property type="match status" value="1"/>
</dbReference>
<sequence>MKIAILADALDNQNAGIHVYTEALIKELLKRNDGHEYILVRHKNKKDTELLGIQQIVIPTSSLPIGFASLRLFFLIPYLLTKQKVDVVFEPAHFGPFNLPKRIKRVTFIHDLTPILFPEYHRWHGQILQRIFLKRILKNTHLIFTNSKNTSKDLEHYYPSAKGKNKTLLLGKDPAFKPSKNNDVIHSFGIKLPYFLCVGTIEPRKNLVRLLKAYSLFMNETHTPHNLIFVGSLGWKTETFEKQLAKHPYRDQIQLLGYVKKEDLPTIYTHARALIYPSLYEGFGLPVLEALACGTDVICSNTSSLPEVGGEVAHYFNPESVAEIKNQMSKVSHFSVSQQKTNCQKNIAHAQLFSWKKHADAFMNTIEVLMTDRL</sequence>
<dbReference type="EMBL" id="JBHSFV010000005">
    <property type="protein sequence ID" value="MFC4634285.1"/>
    <property type="molecule type" value="Genomic_DNA"/>
</dbReference>
<organism evidence="4 5">
    <name type="scientific">Dokdonia ponticola</name>
    <dbReference type="NCBI Taxonomy" id="2041041"/>
    <lineage>
        <taxon>Bacteria</taxon>
        <taxon>Pseudomonadati</taxon>
        <taxon>Bacteroidota</taxon>
        <taxon>Flavobacteriia</taxon>
        <taxon>Flavobacteriales</taxon>
        <taxon>Flavobacteriaceae</taxon>
        <taxon>Dokdonia</taxon>
    </lineage>
</organism>
<evidence type="ECO:0000313" key="5">
    <source>
        <dbReference type="Proteomes" id="UP001596043"/>
    </source>
</evidence>
<proteinExistence type="predicted"/>
<dbReference type="PANTHER" id="PTHR46401:SF2">
    <property type="entry name" value="GLYCOSYLTRANSFERASE WBBK-RELATED"/>
    <property type="match status" value="1"/>
</dbReference>
<dbReference type="Gene3D" id="3.40.50.2000">
    <property type="entry name" value="Glycogen Phosphorylase B"/>
    <property type="match status" value="2"/>
</dbReference>
<feature type="domain" description="Glycosyltransferase subfamily 4-like N-terminal" evidence="3">
    <location>
        <begin position="16"/>
        <end position="163"/>
    </location>
</feature>
<evidence type="ECO:0000256" key="1">
    <source>
        <dbReference type="ARBA" id="ARBA00022679"/>
    </source>
</evidence>
<dbReference type="Proteomes" id="UP001596043">
    <property type="component" value="Unassembled WGS sequence"/>
</dbReference>
<dbReference type="SUPFAM" id="SSF53756">
    <property type="entry name" value="UDP-Glycosyltransferase/glycogen phosphorylase"/>
    <property type="match status" value="1"/>
</dbReference>
<reference evidence="5" key="1">
    <citation type="journal article" date="2019" name="Int. J. Syst. Evol. Microbiol.">
        <title>The Global Catalogue of Microorganisms (GCM) 10K type strain sequencing project: providing services to taxonomists for standard genome sequencing and annotation.</title>
        <authorList>
            <consortium name="The Broad Institute Genomics Platform"/>
            <consortium name="The Broad Institute Genome Sequencing Center for Infectious Disease"/>
            <person name="Wu L."/>
            <person name="Ma J."/>
        </authorList>
    </citation>
    <scope>NUCLEOTIDE SEQUENCE [LARGE SCALE GENOMIC DNA]</scope>
    <source>
        <strain evidence="5">YJ-61-S</strain>
    </source>
</reference>
<dbReference type="InterPro" id="IPR001296">
    <property type="entry name" value="Glyco_trans_1"/>
</dbReference>
<dbReference type="InterPro" id="IPR028098">
    <property type="entry name" value="Glyco_trans_4-like_N"/>
</dbReference>
<dbReference type="Pfam" id="PF13439">
    <property type="entry name" value="Glyco_transf_4"/>
    <property type="match status" value="1"/>
</dbReference>
<gene>
    <name evidence="4" type="ORF">ACFO3O_10225</name>
</gene>
<evidence type="ECO:0000259" key="2">
    <source>
        <dbReference type="Pfam" id="PF00534"/>
    </source>
</evidence>
<evidence type="ECO:0000313" key="4">
    <source>
        <dbReference type="EMBL" id="MFC4634285.1"/>
    </source>
</evidence>
<protein>
    <submittedName>
        <fullName evidence="4">Glycosyltransferase family 4 protein</fullName>
    </submittedName>
</protein>
<dbReference type="CDD" id="cd03809">
    <property type="entry name" value="GT4_MtfB-like"/>
    <property type="match status" value="1"/>
</dbReference>
<name>A0ABV9HXU3_9FLAO</name>
<evidence type="ECO:0000259" key="3">
    <source>
        <dbReference type="Pfam" id="PF13439"/>
    </source>
</evidence>